<name>A0AAD7S7Z5_9TELE</name>
<dbReference type="GO" id="GO:0007189">
    <property type="term" value="P:adenylate cyclase-activating G protein-coupled receptor signaling pathway"/>
    <property type="evidence" value="ECO:0007669"/>
    <property type="project" value="TreeGrafter"/>
</dbReference>
<dbReference type="Gene3D" id="3.30.70.960">
    <property type="entry name" value="SEA domain"/>
    <property type="match status" value="1"/>
</dbReference>
<proteinExistence type="predicted"/>
<keyword evidence="3" id="KW-1185">Reference proteome</keyword>
<dbReference type="PANTHER" id="PTHR45813">
    <property type="entry name" value="IG-LIKE DOMAIN-CONTAINING PROTEIN"/>
    <property type="match status" value="1"/>
</dbReference>
<dbReference type="EMBL" id="JAINUG010000096">
    <property type="protein sequence ID" value="KAJ8397660.1"/>
    <property type="molecule type" value="Genomic_DNA"/>
</dbReference>
<protein>
    <recommendedName>
        <fullName evidence="1">SEA domain-containing protein</fullName>
    </recommendedName>
</protein>
<sequence>MSFRSNEEFTESLSDSSSSDFINLERIFRTAIDRAYRDTMRGYIEVTNVRFGSGSVITLFDINTDNVSSPIIKAANEEVANILVEQKFDVVRDSFRASLMGSRDRSELFGNDLVLKCVPPVEFVLGNKATWKRKVNENFVDITSSRKYTITDLQLTVNTVLDSDGGEYECTLEGDIEFYHGIIKVAVRPTPIVDLNIPTRNLPCQIVNEVELRCCVNVEGLTVWTKNTEVLESSVTEGSLTCYTHNYMTLGRCEGSLEEVFVCTLTTPMDGIFRGTTRLQFFDGDIACNDALYGVGKENDIAIAQCPPNHEGSRTAICEGTMWRPLEDRCILTEIRKLQTKATIFENFTEFINEVQQVIIMNQFLIVNSTVNIVAIVGILSNISSVPANVSEQEMTDFLNTVDILVSEAAQLTWETLNDNETTSSASSDLLNAIETFVDLLTDEDFNISTATIDSQFITGFLYFSVWNTVRQQDSHSNSREVFIHTDKFQPHKEHKWRSLFVKWVRSVSKTYKRCVPCF</sequence>
<comment type="caution">
    <text evidence="2">The sequence shown here is derived from an EMBL/GenBank/DDBJ whole genome shotgun (WGS) entry which is preliminary data.</text>
</comment>
<dbReference type="SUPFAM" id="SSF48726">
    <property type="entry name" value="Immunoglobulin"/>
    <property type="match status" value="1"/>
</dbReference>
<evidence type="ECO:0000313" key="2">
    <source>
        <dbReference type="EMBL" id="KAJ8397660.1"/>
    </source>
</evidence>
<dbReference type="Proteomes" id="UP001221898">
    <property type="component" value="Unassembled WGS sequence"/>
</dbReference>
<evidence type="ECO:0000313" key="3">
    <source>
        <dbReference type="Proteomes" id="UP001221898"/>
    </source>
</evidence>
<accession>A0AAD7S7Z5</accession>
<gene>
    <name evidence="2" type="ORF">AAFF_G00436590</name>
</gene>
<dbReference type="Pfam" id="PF01390">
    <property type="entry name" value="SEA"/>
    <property type="match status" value="1"/>
</dbReference>
<evidence type="ECO:0000259" key="1">
    <source>
        <dbReference type="PROSITE" id="PS50024"/>
    </source>
</evidence>
<feature type="domain" description="SEA" evidence="1">
    <location>
        <begin position="1"/>
        <end position="102"/>
    </location>
</feature>
<dbReference type="InterPro" id="IPR036179">
    <property type="entry name" value="Ig-like_dom_sf"/>
</dbReference>
<dbReference type="GO" id="GO:0004930">
    <property type="term" value="F:G protein-coupled receptor activity"/>
    <property type="evidence" value="ECO:0007669"/>
    <property type="project" value="TreeGrafter"/>
</dbReference>
<dbReference type="InterPro" id="IPR051587">
    <property type="entry name" value="Adhesion_GPCR"/>
</dbReference>
<reference evidence="2" key="1">
    <citation type="journal article" date="2023" name="Science">
        <title>Genome structures resolve the early diversification of teleost fishes.</title>
        <authorList>
            <person name="Parey E."/>
            <person name="Louis A."/>
            <person name="Montfort J."/>
            <person name="Bouchez O."/>
            <person name="Roques C."/>
            <person name="Iampietro C."/>
            <person name="Lluch J."/>
            <person name="Castinel A."/>
            <person name="Donnadieu C."/>
            <person name="Desvignes T."/>
            <person name="Floi Bucao C."/>
            <person name="Jouanno E."/>
            <person name="Wen M."/>
            <person name="Mejri S."/>
            <person name="Dirks R."/>
            <person name="Jansen H."/>
            <person name="Henkel C."/>
            <person name="Chen W.J."/>
            <person name="Zahm M."/>
            <person name="Cabau C."/>
            <person name="Klopp C."/>
            <person name="Thompson A.W."/>
            <person name="Robinson-Rechavi M."/>
            <person name="Braasch I."/>
            <person name="Lecointre G."/>
            <person name="Bobe J."/>
            <person name="Postlethwait J.H."/>
            <person name="Berthelot C."/>
            <person name="Roest Crollius H."/>
            <person name="Guiguen Y."/>
        </authorList>
    </citation>
    <scope>NUCLEOTIDE SEQUENCE</scope>
    <source>
        <strain evidence="2">NC1722</strain>
    </source>
</reference>
<dbReference type="SUPFAM" id="SSF82671">
    <property type="entry name" value="SEA domain"/>
    <property type="match status" value="1"/>
</dbReference>
<dbReference type="PROSITE" id="PS50024">
    <property type="entry name" value="SEA"/>
    <property type="match status" value="1"/>
</dbReference>
<dbReference type="InterPro" id="IPR036364">
    <property type="entry name" value="SEA_dom_sf"/>
</dbReference>
<organism evidence="2 3">
    <name type="scientific">Aldrovandia affinis</name>
    <dbReference type="NCBI Taxonomy" id="143900"/>
    <lineage>
        <taxon>Eukaryota</taxon>
        <taxon>Metazoa</taxon>
        <taxon>Chordata</taxon>
        <taxon>Craniata</taxon>
        <taxon>Vertebrata</taxon>
        <taxon>Euteleostomi</taxon>
        <taxon>Actinopterygii</taxon>
        <taxon>Neopterygii</taxon>
        <taxon>Teleostei</taxon>
        <taxon>Notacanthiformes</taxon>
        <taxon>Halosauridae</taxon>
        <taxon>Aldrovandia</taxon>
    </lineage>
</organism>
<dbReference type="PANTHER" id="PTHR45813:SF4">
    <property type="entry name" value="ADHESION G PROTEIN-COUPLED RECEPTOR F5"/>
    <property type="match status" value="1"/>
</dbReference>
<dbReference type="InterPro" id="IPR000082">
    <property type="entry name" value="SEA_dom"/>
</dbReference>
<dbReference type="AlphaFoldDB" id="A0AAD7S7Z5"/>